<evidence type="ECO:0000313" key="5">
    <source>
        <dbReference type="EMBL" id="KAA5830630.1"/>
    </source>
</evidence>
<dbReference type="EMBL" id="VWPH01000010">
    <property type="protein sequence ID" value="KAA5830630.1"/>
    <property type="molecule type" value="Genomic_DNA"/>
</dbReference>
<evidence type="ECO:0000256" key="3">
    <source>
        <dbReference type="ARBA" id="ARBA00023163"/>
    </source>
</evidence>
<evidence type="ECO:0000256" key="1">
    <source>
        <dbReference type="ARBA" id="ARBA00023015"/>
    </source>
</evidence>
<feature type="domain" description="HTH arsR-type" evidence="4">
    <location>
        <begin position="210"/>
        <end position="281"/>
    </location>
</feature>
<evidence type="ECO:0000313" key="6">
    <source>
        <dbReference type="Proteomes" id="UP000323946"/>
    </source>
</evidence>
<dbReference type="PANTHER" id="PTHR43132:SF8">
    <property type="entry name" value="HTH-TYPE TRANSCRIPTIONAL REGULATOR KMTR"/>
    <property type="match status" value="1"/>
</dbReference>
<comment type="caution">
    <text evidence="5">The sequence shown here is derived from an EMBL/GenBank/DDBJ whole genome shotgun (WGS) entry which is preliminary data.</text>
</comment>
<protein>
    <submittedName>
        <fullName evidence="5">Winged helix-turn-helix transcriptional regulator</fullName>
    </submittedName>
</protein>
<dbReference type="GO" id="GO:0003677">
    <property type="term" value="F:DNA binding"/>
    <property type="evidence" value="ECO:0007669"/>
    <property type="project" value="UniProtKB-KW"/>
</dbReference>
<dbReference type="Proteomes" id="UP000323946">
    <property type="component" value="Unassembled WGS sequence"/>
</dbReference>
<accession>A0A5M7BNL7</accession>
<dbReference type="InterPro" id="IPR051011">
    <property type="entry name" value="Metal_resp_trans_reg"/>
</dbReference>
<dbReference type="GO" id="GO:0003700">
    <property type="term" value="F:DNA-binding transcription factor activity"/>
    <property type="evidence" value="ECO:0007669"/>
    <property type="project" value="InterPro"/>
</dbReference>
<organism evidence="5 6">
    <name type="scientific">Saccharopolyspora hirsuta</name>
    <dbReference type="NCBI Taxonomy" id="1837"/>
    <lineage>
        <taxon>Bacteria</taxon>
        <taxon>Bacillati</taxon>
        <taxon>Actinomycetota</taxon>
        <taxon>Actinomycetes</taxon>
        <taxon>Pseudonocardiales</taxon>
        <taxon>Pseudonocardiaceae</taxon>
        <taxon>Saccharopolyspora</taxon>
    </lineage>
</organism>
<dbReference type="InterPro" id="IPR001845">
    <property type="entry name" value="HTH_ArsR_DNA-bd_dom"/>
</dbReference>
<dbReference type="CDD" id="cd00090">
    <property type="entry name" value="HTH_ARSR"/>
    <property type="match status" value="1"/>
</dbReference>
<dbReference type="PANTHER" id="PTHR43132">
    <property type="entry name" value="ARSENICAL RESISTANCE OPERON REPRESSOR ARSR-RELATED"/>
    <property type="match status" value="1"/>
</dbReference>
<evidence type="ECO:0000256" key="2">
    <source>
        <dbReference type="ARBA" id="ARBA00023125"/>
    </source>
</evidence>
<dbReference type="SMART" id="SM00418">
    <property type="entry name" value="HTH_ARSR"/>
    <property type="match status" value="1"/>
</dbReference>
<evidence type="ECO:0000259" key="4">
    <source>
        <dbReference type="SMART" id="SM00418"/>
    </source>
</evidence>
<dbReference type="InterPro" id="IPR036390">
    <property type="entry name" value="WH_DNA-bd_sf"/>
</dbReference>
<name>A0A5M7BNL7_SACHI</name>
<dbReference type="InterPro" id="IPR036388">
    <property type="entry name" value="WH-like_DNA-bd_sf"/>
</dbReference>
<sequence>MPTSPVPETLLAARLLWRRRGGARFNPWRHYVRGQLGPRAHSLTSAVQSVRITAELFTSSSQGLDEELLGRVCGPEEIAAVQQFGRVATIPPWRRIRTFLEAERSSRCQDLLAGGLEGMLSSLHQSMAWNPPNLEIAGHPGGRIILDSSGLLIVPSLFLVDQPTLFFGHRATPSFDRVGPDTPPVLTYPVPINSASAKLLWSISNHSKKNLGALVGATRAEALHSLVDSSSTGELGQRLGISAAAASQHTTVLRNAGLITTRRGRNTVSHSLTRLGLALLNGDTFDETPPQAS</sequence>
<dbReference type="RefSeq" id="WP_150068729.1">
    <property type="nucleotide sequence ID" value="NZ_JBEPDJ010000009.1"/>
</dbReference>
<dbReference type="OrthoDB" id="3808065at2"/>
<keyword evidence="2" id="KW-0238">DNA-binding</keyword>
<dbReference type="InterPro" id="IPR011991">
    <property type="entry name" value="ArsR-like_HTH"/>
</dbReference>
<dbReference type="AlphaFoldDB" id="A0A5M7BNL7"/>
<keyword evidence="1" id="KW-0805">Transcription regulation</keyword>
<gene>
    <name evidence="5" type="ORF">F1721_22510</name>
</gene>
<proteinExistence type="predicted"/>
<keyword evidence="6" id="KW-1185">Reference proteome</keyword>
<dbReference type="SUPFAM" id="SSF46785">
    <property type="entry name" value="Winged helix' DNA-binding domain"/>
    <property type="match status" value="1"/>
</dbReference>
<reference evidence="5 6" key="1">
    <citation type="submission" date="2019-09" db="EMBL/GenBank/DDBJ databases">
        <title>Draft genome sequence of the thermophilic Saccharopolyspora hirsuta VKM Ac-666T.</title>
        <authorList>
            <person name="Lobastova T.G."/>
            <person name="Fokina V."/>
            <person name="Bragin E.Y."/>
            <person name="Shtratnikova V.Y."/>
            <person name="Starodumova I.P."/>
            <person name="Tarlachkov S.V."/>
            <person name="Donova M.V."/>
        </authorList>
    </citation>
    <scope>NUCLEOTIDE SEQUENCE [LARGE SCALE GENOMIC DNA]</scope>
    <source>
        <strain evidence="5 6">VKM Ac-666</strain>
    </source>
</reference>
<keyword evidence="3" id="KW-0804">Transcription</keyword>
<dbReference type="SMR" id="A0A5M7BNL7"/>
<dbReference type="Gene3D" id="1.10.10.10">
    <property type="entry name" value="Winged helix-like DNA-binding domain superfamily/Winged helix DNA-binding domain"/>
    <property type="match status" value="1"/>
</dbReference>